<dbReference type="PANTHER" id="PTHR11228:SF7">
    <property type="entry name" value="PQQA PEPTIDE CYCLASE"/>
    <property type="match status" value="1"/>
</dbReference>
<evidence type="ECO:0000256" key="6">
    <source>
        <dbReference type="ARBA" id="ARBA00023014"/>
    </source>
</evidence>
<evidence type="ECO:0000256" key="1">
    <source>
        <dbReference type="ARBA" id="ARBA00001966"/>
    </source>
</evidence>
<keyword evidence="5" id="KW-0408">Iron</keyword>
<dbReference type="EMBL" id="DTGR01000173">
    <property type="protein sequence ID" value="HHS30211.1"/>
    <property type="molecule type" value="Genomic_DNA"/>
</dbReference>
<accession>A0A7V6A568</accession>
<dbReference type="SFLD" id="SFLDG01387">
    <property type="entry name" value="BtrN-like_SPASM_domain_contain"/>
    <property type="match status" value="1"/>
</dbReference>
<name>A0A7V6A568_9BACT</name>
<dbReference type="Pfam" id="PF04055">
    <property type="entry name" value="Radical_SAM"/>
    <property type="match status" value="1"/>
</dbReference>
<dbReference type="InterPro" id="IPR058240">
    <property type="entry name" value="rSAM_sf"/>
</dbReference>
<dbReference type="GO" id="GO:0003824">
    <property type="term" value="F:catalytic activity"/>
    <property type="evidence" value="ECO:0007669"/>
    <property type="project" value="InterPro"/>
</dbReference>
<dbReference type="SUPFAM" id="SSF102114">
    <property type="entry name" value="Radical SAM enzymes"/>
    <property type="match status" value="1"/>
</dbReference>
<evidence type="ECO:0000256" key="5">
    <source>
        <dbReference type="ARBA" id="ARBA00023004"/>
    </source>
</evidence>
<dbReference type="InterPro" id="IPR007197">
    <property type="entry name" value="rSAM"/>
</dbReference>
<dbReference type="SFLD" id="SFLDG01067">
    <property type="entry name" value="SPASM/twitch_domain_containing"/>
    <property type="match status" value="1"/>
</dbReference>
<keyword evidence="2" id="KW-0004">4Fe-4S</keyword>
<gene>
    <name evidence="8" type="ORF">ENV52_10990</name>
</gene>
<dbReference type="GO" id="GO:0051536">
    <property type="term" value="F:iron-sulfur cluster binding"/>
    <property type="evidence" value="ECO:0007669"/>
    <property type="project" value="UniProtKB-KW"/>
</dbReference>
<keyword evidence="6" id="KW-0411">Iron-sulfur</keyword>
<protein>
    <submittedName>
        <fullName evidence="8">Radical SAM protein</fullName>
    </submittedName>
</protein>
<dbReference type="GO" id="GO:0046872">
    <property type="term" value="F:metal ion binding"/>
    <property type="evidence" value="ECO:0007669"/>
    <property type="project" value="UniProtKB-KW"/>
</dbReference>
<dbReference type="PANTHER" id="PTHR11228">
    <property type="entry name" value="RADICAL SAM DOMAIN PROTEIN"/>
    <property type="match status" value="1"/>
</dbReference>
<keyword evidence="3" id="KW-0949">S-adenosyl-L-methionine</keyword>
<evidence type="ECO:0000313" key="8">
    <source>
        <dbReference type="EMBL" id="HHS30211.1"/>
    </source>
</evidence>
<dbReference type="Pfam" id="PF13186">
    <property type="entry name" value="SPASM"/>
    <property type="match status" value="1"/>
</dbReference>
<dbReference type="Gene3D" id="3.20.20.70">
    <property type="entry name" value="Aldolase class I"/>
    <property type="match status" value="1"/>
</dbReference>
<feature type="domain" description="Radical SAM core" evidence="7">
    <location>
        <begin position="51"/>
        <end position="299"/>
    </location>
</feature>
<proteinExistence type="predicted"/>
<dbReference type="CDD" id="cd01335">
    <property type="entry name" value="Radical_SAM"/>
    <property type="match status" value="1"/>
</dbReference>
<comment type="cofactor">
    <cofactor evidence="1">
        <name>[4Fe-4S] cluster</name>
        <dbReference type="ChEBI" id="CHEBI:49883"/>
    </cofactor>
</comment>
<organism evidence="8">
    <name type="scientific">Desulfobacca acetoxidans</name>
    <dbReference type="NCBI Taxonomy" id="60893"/>
    <lineage>
        <taxon>Bacteria</taxon>
        <taxon>Pseudomonadati</taxon>
        <taxon>Thermodesulfobacteriota</taxon>
        <taxon>Desulfobaccia</taxon>
        <taxon>Desulfobaccales</taxon>
        <taxon>Desulfobaccaceae</taxon>
        <taxon>Desulfobacca</taxon>
    </lineage>
</organism>
<evidence type="ECO:0000259" key="7">
    <source>
        <dbReference type="PROSITE" id="PS51918"/>
    </source>
</evidence>
<sequence length="404" mass="46091">MSQRSKISLAAVVKNFRHLAPHPWIGLRLAALQGEKWLFNLLYPNPASGKARAIRQVSIRITDLCNLRCHTCGQWGDKGFLHGLDLAELRRQEVPVARYQEVLADLVAHGHQPLLYLWGGEPMLYEGTLELIRYASSLGLPTSIATNGTRVAALAEKLVAAPLFLLQISIDGYNAELHNRIRPGAGGVNNFEDINRALAAVRQARKDAGQSLPLIASLTVISRENYRHLVDLSETFRDRVDLAVFYLSWWIDESRARAHEEDFFRRFGFRPRCPWGWLGDWKPEDYGELDRELNELLVRSRPWSAPPVVLIPDIRGKDNLKAYYTDHRENFGFQQCISIFQVVEINANGDLSPCRDYHDYVVGNIKEKTITELWNSERYRAFRRSLVTEGLMPVCTRCCGLMGY</sequence>
<dbReference type="AlphaFoldDB" id="A0A7V6A568"/>
<dbReference type="InterPro" id="IPR034391">
    <property type="entry name" value="AdoMet-like_SPASM_containing"/>
</dbReference>
<dbReference type="CDD" id="cd21109">
    <property type="entry name" value="SPASM"/>
    <property type="match status" value="1"/>
</dbReference>
<keyword evidence="4" id="KW-0479">Metal-binding</keyword>
<dbReference type="InterPro" id="IPR023885">
    <property type="entry name" value="4Fe4S-binding_SPASM_dom"/>
</dbReference>
<dbReference type="InterPro" id="IPR050377">
    <property type="entry name" value="Radical_SAM_PqqE_MftC-like"/>
</dbReference>
<evidence type="ECO:0000256" key="3">
    <source>
        <dbReference type="ARBA" id="ARBA00022691"/>
    </source>
</evidence>
<reference evidence="8" key="1">
    <citation type="journal article" date="2020" name="mSystems">
        <title>Genome- and Community-Level Interaction Insights into Carbon Utilization and Element Cycling Functions of Hydrothermarchaeota in Hydrothermal Sediment.</title>
        <authorList>
            <person name="Zhou Z."/>
            <person name="Liu Y."/>
            <person name="Xu W."/>
            <person name="Pan J."/>
            <person name="Luo Z.H."/>
            <person name="Li M."/>
        </authorList>
    </citation>
    <scope>NUCLEOTIDE SEQUENCE [LARGE SCALE GENOMIC DNA]</scope>
    <source>
        <strain evidence="8">SpSt-767</strain>
    </source>
</reference>
<dbReference type="SFLD" id="SFLDS00029">
    <property type="entry name" value="Radical_SAM"/>
    <property type="match status" value="1"/>
</dbReference>
<comment type="caution">
    <text evidence="8">The sequence shown here is derived from an EMBL/GenBank/DDBJ whole genome shotgun (WGS) entry which is preliminary data.</text>
</comment>
<dbReference type="InterPro" id="IPR013785">
    <property type="entry name" value="Aldolase_TIM"/>
</dbReference>
<dbReference type="PROSITE" id="PS51918">
    <property type="entry name" value="RADICAL_SAM"/>
    <property type="match status" value="1"/>
</dbReference>
<evidence type="ECO:0000256" key="2">
    <source>
        <dbReference type="ARBA" id="ARBA00022485"/>
    </source>
</evidence>
<evidence type="ECO:0000256" key="4">
    <source>
        <dbReference type="ARBA" id="ARBA00022723"/>
    </source>
</evidence>